<feature type="transmembrane region" description="Helical" evidence="1">
    <location>
        <begin position="282"/>
        <end position="303"/>
    </location>
</feature>
<dbReference type="Proteomes" id="UP000537775">
    <property type="component" value="Unassembled WGS sequence"/>
</dbReference>
<sequence>MSDTTLTERYVAAAMRTVPEAQRGDLATELRGSIDDQIDARVEAGEERADAERAVLTDLGDPDKLAAGYTGRPLHLIGPAYFLDWLRLIKLLLWIAVPAVAFALALAQALAGASFGELVGAVIGAAISVAVNVLFWVTLVFAIMERRGAKTSLGGWTLDDLPEPRQRGAGVGDVVGAFIGLLAAAAALMWDHFIGFVPGMDVSFFSESLWPVGVTYALLVLALDAILLIVVHAARRWTPALAIASALLTLALAVPALLLLVNGQLLNPEFFPTVLPEGGEDVQGIITVIIGFAIAGSAIWGIIDTFRKAFARPI</sequence>
<gene>
    <name evidence="2" type="ORF">HD594_003259</name>
</gene>
<name>A0A7X0FSM4_9MICO</name>
<protein>
    <submittedName>
        <fullName evidence="2">Uncharacterized protein</fullName>
    </submittedName>
</protein>
<evidence type="ECO:0000256" key="1">
    <source>
        <dbReference type="SAM" id="Phobius"/>
    </source>
</evidence>
<dbReference type="NCBIfam" id="NF038403">
    <property type="entry name" value="perm_prefix_1"/>
    <property type="match status" value="1"/>
</dbReference>
<feature type="transmembrane region" description="Helical" evidence="1">
    <location>
        <begin position="171"/>
        <end position="190"/>
    </location>
</feature>
<keyword evidence="3" id="KW-1185">Reference proteome</keyword>
<feature type="transmembrane region" description="Helical" evidence="1">
    <location>
        <begin position="118"/>
        <end position="143"/>
    </location>
</feature>
<keyword evidence="1" id="KW-1133">Transmembrane helix</keyword>
<evidence type="ECO:0000313" key="2">
    <source>
        <dbReference type="EMBL" id="MBB6392946.1"/>
    </source>
</evidence>
<keyword evidence="1" id="KW-0472">Membrane</keyword>
<feature type="transmembrane region" description="Helical" evidence="1">
    <location>
        <begin position="210"/>
        <end position="233"/>
    </location>
</feature>
<keyword evidence="1" id="KW-0812">Transmembrane</keyword>
<feature type="transmembrane region" description="Helical" evidence="1">
    <location>
        <begin position="240"/>
        <end position="262"/>
    </location>
</feature>
<organism evidence="2 3">
    <name type="scientific">Microbacterium thalassium</name>
    <dbReference type="NCBI Taxonomy" id="362649"/>
    <lineage>
        <taxon>Bacteria</taxon>
        <taxon>Bacillati</taxon>
        <taxon>Actinomycetota</taxon>
        <taxon>Actinomycetes</taxon>
        <taxon>Micrococcales</taxon>
        <taxon>Microbacteriaceae</taxon>
        <taxon>Microbacterium</taxon>
    </lineage>
</organism>
<dbReference type="AlphaFoldDB" id="A0A7X0FSM4"/>
<dbReference type="InterPro" id="IPR047928">
    <property type="entry name" value="Perm_prefix_1"/>
</dbReference>
<dbReference type="RefSeq" id="WP_184752138.1">
    <property type="nucleotide sequence ID" value="NZ_BAAAJR010000001.1"/>
</dbReference>
<accession>A0A7X0FSM4</accession>
<dbReference type="EMBL" id="JACHML010000001">
    <property type="protein sequence ID" value="MBB6392946.1"/>
    <property type="molecule type" value="Genomic_DNA"/>
</dbReference>
<reference evidence="2 3" key="1">
    <citation type="submission" date="2020-08" db="EMBL/GenBank/DDBJ databases">
        <title>Sequencing the genomes of 1000 actinobacteria strains.</title>
        <authorList>
            <person name="Klenk H.-P."/>
        </authorList>
    </citation>
    <scope>NUCLEOTIDE SEQUENCE [LARGE SCALE GENOMIC DNA]</scope>
    <source>
        <strain evidence="2 3">DSM 12511</strain>
    </source>
</reference>
<evidence type="ECO:0000313" key="3">
    <source>
        <dbReference type="Proteomes" id="UP000537775"/>
    </source>
</evidence>
<proteinExistence type="predicted"/>
<feature type="transmembrane region" description="Helical" evidence="1">
    <location>
        <begin position="91"/>
        <end position="112"/>
    </location>
</feature>
<dbReference type="Pfam" id="PF22564">
    <property type="entry name" value="HAAS"/>
    <property type="match status" value="1"/>
</dbReference>
<comment type="caution">
    <text evidence="2">The sequence shown here is derived from an EMBL/GenBank/DDBJ whole genome shotgun (WGS) entry which is preliminary data.</text>
</comment>